<keyword evidence="1" id="KW-1133">Transmembrane helix</keyword>
<dbReference type="AlphaFoldDB" id="A0A0Q3L3Q4"/>
<evidence type="ECO:0000256" key="1">
    <source>
        <dbReference type="SAM" id="Phobius"/>
    </source>
</evidence>
<reference evidence="3" key="3">
    <citation type="submission" date="2018-08" db="UniProtKB">
        <authorList>
            <consortium name="EnsemblPlants"/>
        </authorList>
    </citation>
    <scope>IDENTIFICATION</scope>
    <source>
        <strain evidence="3">cv. Bd21</strain>
    </source>
</reference>
<reference evidence="2" key="2">
    <citation type="submission" date="2017-06" db="EMBL/GenBank/DDBJ databases">
        <title>WGS assembly of Brachypodium distachyon.</title>
        <authorList>
            <consortium name="The International Brachypodium Initiative"/>
            <person name="Lucas S."/>
            <person name="Harmon-Smith M."/>
            <person name="Lail K."/>
            <person name="Tice H."/>
            <person name="Grimwood J."/>
            <person name="Bruce D."/>
            <person name="Barry K."/>
            <person name="Shu S."/>
            <person name="Lindquist E."/>
            <person name="Wang M."/>
            <person name="Pitluck S."/>
            <person name="Vogel J.P."/>
            <person name="Garvin D.F."/>
            <person name="Mockler T.C."/>
            <person name="Schmutz J."/>
            <person name="Rokhsar D."/>
            <person name="Bevan M.W."/>
        </authorList>
    </citation>
    <scope>NUCLEOTIDE SEQUENCE</scope>
    <source>
        <strain evidence="2">Bd21</strain>
    </source>
</reference>
<feature type="transmembrane region" description="Helical" evidence="1">
    <location>
        <begin position="154"/>
        <end position="173"/>
    </location>
</feature>
<keyword evidence="1" id="KW-0812">Transmembrane</keyword>
<name>A0A0Q3L3Q4_BRADI</name>
<feature type="transmembrane region" description="Helical" evidence="1">
    <location>
        <begin position="42"/>
        <end position="62"/>
    </location>
</feature>
<evidence type="ECO:0000313" key="4">
    <source>
        <dbReference type="Proteomes" id="UP000008810"/>
    </source>
</evidence>
<protein>
    <submittedName>
        <fullName evidence="2 3">Uncharacterized protein</fullName>
    </submittedName>
</protein>
<dbReference type="InParanoid" id="A0A0Q3L3Q4"/>
<dbReference type="Gramene" id="KQJ87237">
    <property type="protein sequence ID" value="KQJ87237"/>
    <property type="gene ID" value="BRADI_4g09946v3"/>
</dbReference>
<organism evidence="2">
    <name type="scientific">Brachypodium distachyon</name>
    <name type="common">Purple false brome</name>
    <name type="synonym">Trachynia distachya</name>
    <dbReference type="NCBI Taxonomy" id="15368"/>
    <lineage>
        <taxon>Eukaryota</taxon>
        <taxon>Viridiplantae</taxon>
        <taxon>Streptophyta</taxon>
        <taxon>Embryophyta</taxon>
        <taxon>Tracheophyta</taxon>
        <taxon>Spermatophyta</taxon>
        <taxon>Magnoliopsida</taxon>
        <taxon>Liliopsida</taxon>
        <taxon>Poales</taxon>
        <taxon>Poaceae</taxon>
        <taxon>BOP clade</taxon>
        <taxon>Pooideae</taxon>
        <taxon>Stipodae</taxon>
        <taxon>Brachypodieae</taxon>
        <taxon>Brachypodium</taxon>
    </lineage>
</organism>
<accession>A0A0Q3L3Q4</accession>
<feature type="transmembrane region" description="Helical" evidence="1">
    <location>
        <begin position="179"/>
        <end position="199"/>
    </location>
</feature>
<reference evidence="2 3" key="1">
    <citation type="journal article" date="2010" name="Nature">
        <title>Genome sequencing and analysis of the model grass Brachypodium distachyon.</title>
        <authorList>
            <consortium name="International Brachypodium Initiative"/>
        </authorList>
    </citation>
    <scope>NUCLEOTIDE SEQUENCE [LARGE SCALE GENOMIC DNA]</scope>
    <source>
        <strain evidence="2 3">Bd21</strain>
    </source>
</reference>
<feature type="transmembrane region" description="Helical" evidence="1">
    <location>
        <begin position="82"/>
        <end position="103"/>
    </location>
</feature>
<proteinExistence type="predicted"/>
<sequence length="209" mass="23021">MHASGHEVWWRWYHRSYEELLHKLEKKEAEEHTNRRSRKESLVSAGVVLFGAGSYGAGLWVLCRWPLAQRAPAGLGMDGGSPPMMATSGYAVRAVLAAVWMWCSQCFGRKICTASVCADGSDAFGRRSLPWWHRREASAFLHPMEKSPRAKAQIPAALVCSTTASLGVVYLSGGIEFGVLSFCGPFDCVVVVVVLLFVFGRGWTGLVWL</sequence>
<evidence type="ECO:0000313" key="3">
    <source>
        <dbReference type="EnsemblPlants" id="KQJ87237"/>
    </source>
</evidence>
<dbReference type="EMBL" id="CM000883">
    <property type="protein sequence ID" value="KQJ87237.1"/>
    <property type="molecule type" value="Genomic_DNA"/>
</dbReference>
<dbReference type="EnsemblPlants" id="KQJ87237">
    <property type="protein sequence ID" value="KQJ87237"/>
    <property type="gene ID" value="BRADI_4g09946v3"/>
</dbReference>
<gene>
    <name evidence="2" type="ORF">BRADI_4g09946v3</name>
</gene>
<keyword evidence="4" id="KW-1185">Reference proteome</keyword>
<evidence type="ECO:0000313" key="2">
    <source>
        <dbReference type="EMBL" id="KQJ87237.1"/>
    </source>
</evidence>
<dbReference type="Proteomes" id="UP000008810">
    <property type="component" value="Chromosome 4"/>
</dbReference>
<keyword evidence="1" id="KW-0472">Membrane</keyword>